<protein>
    <recommendedName>
        <fullName evidence="1">Inner membrane protein YgaP-like transmembrane domain-containing protein</fullName>
    </recommendedName>
</protein>
<dbReference type="RefSeq" id="WP_039052814.1">
    <property type="nucleotide sequence ID" value="NZ_BAABGR010000006.1"/>
</dbReference>
<evidence type="ECO:0000313" key="2">
    <source>
        <dbReference type="EMBL" id="GAA4513222.1"/>
    </source>
</evidence>
<organism evidence="2 3">
    <name type="scientific">Sphingobacterium thermophilum</name>
    <dbReference type="NCBI Taxonomy" id="768534"/>
    <lineage>
        <taxon>Bacteria</taxon>
        <taxon>Pseudomonadati</taxon>
        <taxon>Bacteroidota</taxon>
        <taxon>Sphingobacteriia</taxon>
        <taxon>Sphingobacteriales</taxon>
        <taxon>Sphingobacteriaceae</taxon>
        <taxon>Sphingobacterium</taxon>
    </lineage>
</organism>
<dbReference type="Proteomes" id="UP001500394">
    <property type="component" value="Unassembled WGS sequence"/>
</dbReference>
<gene>
    <name evidence="2" type="ORF">GCM10023173_08540</name>
</gene>
<sequence length="100" mass="10644">MSALLELAIDKLRQKVDDNCVTGNIGTSERILSVVAGGLICTLGIKRILKHPLTALSGVALGAGLVYRGITGQCKVKAALADMANDKKEITVIEHRYLVK</sequence>
<accession>A0ABP8QYF6</accession>
<dbReference type="Gene3D" id="6.10.140.1340">
    <property type="match status" value="1"/>
</dbReference>
<keyword evidence="3" id="KW-1185">Reference proteome</keyword>
<evidence type="ECO:0000313" key="3">
    <source>
        <dbReference type="Proteomes" id="UP001500394"/>
    </source>
</evidence>
<dbReference type="InterPro" id="IPR021309">
    <property type="entry name" value="YgaP-like_TM"/>
</dbReference>
<proteinExistence type="predicted"/>
<name>A0ABP8QYF6_9SPHI</name>
<dbReference type="EMBL" id="BAABGR010000006">
    <property type="protein sequence ID" value="GAA4513222.1"/>
    <property type="molecule type" value="Genomic_DNA"/>
</dbReference>
<feature type="domain" description="Inner membrane protein YgaP-like transmembrane" evidence="1">
    <location>
        <begin position="23"/>
        <end position="80"/>
    </location>
</feature>
<dbReference type="Pfam" id="PF11127">
    <property type="entry name" value="YgaP-like_TM"/>
    <property type="match status" value="1"/>
</dbReference>
<comment type="caution">
    <text evidence="2">The sequence shown here is derived from an EMBL/GenBank/DDBJ whole genome shotgun (WGS) entry which is preliminary data.</text>
</comment>
<reference evidence="3" key="1">
    <citation type="journal article" date="2019" name="Int. J. Syst. Evol. Microbiol.">
        <title>The Global Catalogue of Microorganisms (GCM) 10K type strain sequencing project: providing services to taxonomists for standard genome sequencing and annotation.</title>
        <authorList>
            <consortium name="The Broad Institute Genomics Platform"/>
            <consortium name="The Broad Institute Genome Sequencing Center for Infectious Disease"/>
            <person name="Wu L."/>
            <person name="Ma J."/>
        </authorList>
    </citation>
    <scope>NUCLEOTIDE SEQUENCE [LARGE SCALE GENOMIC DNA]</scope>
    <source>
        <strain evidence="3">JCM 17858</strain>
    </source>
</reference>
<evidence type="ECO:0000259" key="1">
    <source>
        <dbReference type="Pfam" id="PF11127"/>
    </source>
</evidence>